<evidence type="ECO:0000256" key="1">
    <source>
        <dbReference type="ARBA" id="ARBA00004429"/>
    </source>
</evidence>
<dbReference type="PRINTS" id="PR01036">
    <property type="entry name" value="TCRTETB"/>
</dbReference>
<keyword evidence="5 8" id="KW-1133">Transmembrane helix</keyword>
<feature type="transmembrane region" description="Helical" evidence="8">
    <location>
        <begin position="55"/>
        <end position="74"/>
    </location>
</feature>
<evidence type="ECO:0000256" key="8">
    <source>
        <dbReference type="SAM" id="Phobius"/>
    </source>
</evidence>
<proteinExistence type="predicted"/>
<feature type="transmembrane region" description="Helical" evidence="8">
    <location>
        <begin position="275"/>
        <end position="295"/>
    </location>
</feature>
<feature type="transmembrane region" description="Helical" evidence="8">
    <location>
        <begin position="367"/>
        <end position="389"/>
    </location>
</feature>
<name>A0ABW4F4U0_9PSEU</name>
<protein>
    <submittedName>
        <fullName evidence="10">MDR family MFS transporter</fullName>
    </submittedName>
</protein>
<dbReference type="InterPro" id="IPR036259">
    <property type="entry name" value="MFS_trans_sf"/>
</dbReference>
<dbReference type="InterPro" id="IPR004638">
    <property type="entry name" value="EmrB-like"/>
</dbReference>
<evidence type="ECO:0000256" key="3">
    <source>
        <dbReference type="ARBA" id="ARBA00022475"/>
    </source>
</evidence>
<gene>
    <name evidence="10" type="ORF">ACFSJD_31595</name>
</gene>
<dbReference type="Gene3D" id="1.20.1720.10">
    <property type="entry name" value="Multidrug resistance protein D"/>
    <property type="match status" value="1"/>
</dbReference>
<feature type="domain" description="Major facilitator superfamily (MFS) profile" evidence="9">
    <location>
        <begin position="21"/>
        <end position="502"/>
    </location>
</feature>
<accession>A0ABW4F4U0</accession>
<dbReference type="NCBIfam" id="TIGR00711">
    <property type="entry name" value="efflux_EmrB"/>
    <property type="match status" value="1"/>
</dbReference>
<dbReference type="InterPro" id="IPR020846">
    <property type="entry name" value="MFS_dom"/>
</dbReference>
<feature type="region of interest" description="Disordered" evidence="7">
    <location>
        <begin position="513"/>
        <end position="532"/>
    </location>
</feature>
<evidence type="ECO:0000259" key="9">
    <source>
        <dbReference type="PROSITE" id="PS50850"/>
    </source>
</evidence>
<evidence type="ECO:0000256" key="6">
    <source>
        <dbReference type="ARBA" id="ARBA00023136"/>
    </source>
</evidence>
<comment type="subcellular location">
    <subcellularLocation>
        <location evidence="1">Cell inner membrane</location>
        <topology evidence="1">Multi-pass membrane protein</topology>
    </subcellularLocation>
</comment>
<dbReference type="PANTHER" id="PTHR23501:SF191">
    <property type="entry name" value="VACUOLAR BASIC AMINO ACID TRANSPORTER 4"/>
    <property type="match status" value="1"/>
</dbReference>
<dbReference type="RefSeq" id="WP_344729931.1">
    <property type="nucleotide sequence ID" value="NZ_BAAAUS010000064.1"/>
</dbReference>
<dbReference type="Proteomes" id="UP001597114">
    <property type="component" value="Unassembled WGS sequence"/>
</dbReference>
<keyword evidence="3" id="KW-1003">Cell membrane</keyword>
<evidence type="ECO:0000256" key="5">
    <source>
        <dbReference type="ARBA" id="ARBA00022989"/>
    </source>
</evidence>
<evidence type="ECO:0000256" key="2">
    <source>
        <dbReference type="ARBA" id="ARBA00022448"/>
    </source>
</evidence>
<feature type="transmembrane region" description="Helical" evidence="8">
    <location>
        <begin position="207"/>
        <end position="225"/>
    </location>
</feature>
<dbReference type="SUPFAM" id="SSF103473">
    <property type="entry name" value="MFS general substrate transporter"/>
    <property type="match status" value="1"/>
</dbReference>
<keyword evidence="4 8" id="KW-0812">Transmembrane</keyword>
<evidence type="ECO:0000313" key="11">
    <source>
        <dbReference type="Proteomes" id="UP001597114"/>
    </source>
</evidence>
<keyword evidence="6 8" id="KW-0472">Membrane</keyword>
<feature type="compositionally biased region" description="Polar residues" evidence="7">
    <location>
        <begin position="518"/>
        <end position="532"/>
    </location>
</feature>
<dbReference type="PANTHER" id="PTHR23501">
    <property type="entry name" value="MAJOR FACILITATOR SUPERFAMILY"/>
    <property type="match status" value="1"/>
</dbReference>
<feature type="transmembrane region" description="Helical" evidence="8">
    <location>
        <begin position="111"/>
        <end position="132"/>
    </location>
</feature>
<evidence type="ECO:0000256" key="4">
    <source>
        <dbReference type="ARBA" id="ARBA00022692"/>
    </source>
</evidence>
<feature type="transmembrane region" description="Helical" evidence="8">
    <location>
        <begin position="410"/>
        <end position="429"/>
    </location>
</feature>
<evidence type="ECO:0000313" key="10">
    <source>
        <dbReference type="EMBL" id="MFD1522078.1"/>
    </source>
</evidence>
<feature type="transmembrane region" description="Helical" evidence="8">
    <location>
        <begin position="172"/>
        <end position="195"/>
    </location>
</feature>
<dbReference type="CDD" id="cd17502">
    <property type="entry name" value="MFS_Azr1_MDR_like"/>
    <property type="match status" value="1"/>
</dbReference>
<feature type="transmembrane region" description="Helical" evidence="8">
    <location>
        <begin position="342"/>
        <end position="361"/>
    </location>
</feature>
<feature type="transmembrane region" description="Helical" evidence="8">
    <location>
        <begin position="301"/>
        <end position="321"/>
    </location>
</feature>
<feature type="transmembrane region" description="Helical" evidence="8">
    <location>
        <begin position="471"/>
        <end position="496"/>
    </location>
</feature>
<dbReference type="PROSITE" id="PS50850">
    <property type="entry name" value="MFS"/>
    <property type="match status" value="1"/>
</dbReference>
<keyword evidence="11" id="KW-1185">Reference proteome</keyword>
<dbReference type="Pfam" id="PF07690">
    <property type="entry name" value="MFS_1"/>
    <property type="match status" value="2"/>
</dbReference>
<dbReference type="InterPro" id="IPR011701">
    <property type="entry name" value="MFS"/>
</dbReference>
<feature type="transmembrane region" description="Helical" evidence="8">
    <location>
        <begin position="86"/>
        <end position="105"/>
    </location>
</feature>
<keyword evidence="2" id="KW-0813">Transport</keyword>
<sequence>MTNVVPSGTKGVGFRSERGPVLIAVMLSTGLVALDSTIIATAVPSIVTDLGGFEQFPWLFSIYLLTQAVTVPLYGKFADVLGRKPVMLFGIAVFLLGSVLCGAAWSMPVLIISRAIQGIGAGAVLPISMTMVGDQYTVEERAKVQGYLASVWAMASVIGPTLGGIFAEYLTWRWIFFVNVPVGAVAVVVLVLRFTESVERRKHRIDYMGAALLTLGCSLLILGLLEGGVAWRWGSVESILIFVVSAVMLIGFVLVERRAAEPVVPLWVFSKRTLVGGNLVSLIIGALLIGMSSYLPTFAEGVMGTGALVAGLTLGALTVGWPLAASQAGRFYMRIGFRDTGLIGSVLVVIGALLVALLPIGSTVWQAAGAGFVLGLGLGLSSVPTLVAVQSTVGWNRRGVVTGTNMFNRSMGSAVGVAVFGAIANTTLANRFAHPPAAVAGQLPPSADATSLVLGGHPDPASPVDAFVREALYAATHQVFVVMFVVSILTVGATLLMPRRTAQLTFAEDAQVREESPSVPTACTQSQRSASS</sequence>
<dbReference type="EMBL" id="JBHUCO010000044">
    <property type="protein sequence ID" value="MFD1522078.1"/>
    <property type="molecule type" value="Genomic_DNA"/>
</dbReference>
<organism evidence="10 11">
    <name type="scientific">Pseudonocardia yunnanensis</name>
    <dbReference type="NCBI Taxonomy" id="58107"/>
    <lineage>
        <taxon>Bacteria</taxon>
        <taxon>Bacillati</taxon>
        <taxon>Actinomycetota</taxon>
        <taxon>Actinomycetes</taxon>
        <taxon>Pseudonocardiales</taxon>
        <taxon>Pseudonocardiaceae</taxon>
        <taxon>Pseudonocardia</taxon>
    </lineage>
</organism>
<evidence type="ECO:0000256" key="7">
    <source>
        <dbReference type="SAM" id="MobiDB-lite"/>
    </source>
</evidence>
<feature type="transmembrane region" description="Helical" evidence="8">
    <location>
        <begin position="21"/>
        <end position="43"/>
    </location>
</feature>
<reference evidence="11" key="1">
    <citation type="journal article" date="2019" name="Int. J. Syst. Evol. Microbiol.">
        <title>The Global Catalogue of Microorganisms (GCM) 10K type strain sequencing project: providing services to taxonomists for standard genome sequencing and annotation.</title>
        <authorList>
            <consortium name="The Broad Institute Genomics Platform"/>
            <consortium name="The Broad Institute Genome Sequencing Center for Infectious Disease"/>
            <person name="Wu L."/>
            <person name="Ma J."/>
        </authorList>
    </citation>
    <scope>NUCLEOTIDE SEQUENCE [LARGE SCALE GENOMIC DNA]</scope>
    <source>
        <strain evidence="11">CCM 7043</strain>
    </source>
</reference>
<dbReference type="Gene3D" id="1.20.1250.20">
    <property type="entry name" value="MFS general substrate transporter like domains"/>
    <property type="match status" value="1"/>
</dbReference>
<comment type="caution">
    <text evidence="10">The sequence shown here is derived from an EMBL/GenBank/DDBJ whole genome shotgun (WGS) entry which is preliminary data.</text>
</comment>
<feature type="transmembrane region" description="Helical" evidence="8">
    <location>
        <begin position="231"/>
        <end position="255"/>
    </location>
</feature>
<feature type="transmembrane region" description="Helical" evidence="8">
    <location>
        <begin position="144"/>
        <end position="166"/>
    </location>
</feature>